<keyword evidence="3" id="KW-1185">Reference proteome</keyword>
<evidence type="ECO:0000313" key="2">
    <source>
        <dbReference type="EMBL" id="GHC64130.1"/>
    </source>
</evidence>
<dbReference type="Proteomes" id="UP000644507">
    <property type="component" value="Unassembled WGS sequence"/>
</dbReference>
<sequence>MFSVTRSGAALASLLLSIAPLAEAQSVAEQHVELRATIEQWMQAVDKSQELENRWALEKSVLEDSIVGLKGMLEQSDADIATVKARLATADEASKEKLEQQEKFNEAREVLRKGLAPVESEVAKVVPLFPDFYVGGEDGSSKLKAAIESLEKHRQAEPDEKEKLSLNGRIQPLVQILTEAERFHGKLWAVTHPLKVGEVDKQMNVLYFGLSVAYAVDEGGTVALEGKSSEAGWSFTPMSGEEVAKDVLTLYKAADGSGESQMVSLPLSID</sequence>
<gene>
    <name evidence="2" type="ORF">GCM10007100_34740</name>
</gene>
<dbReference type="RefSeq" id="WP_189572932.1">
    <property type="nucleotide sequence ID" value="NZ_BMXI01000017.1"/>
</dbReference>
<organism evidence="2 3">
    <name type="scientific">Roseibacillus persicicus</name>
    <dbReference type="NCBI Taxonomy" id="454148"/>
    <lineage>
        <taxon>Bacteria</taxon>
        <taxon>Pseudomonadati</taxon>
        <taxon>Verrucomicrobiota</taxon>
        <taxon>Verrucomicrobiia</taxon>
        <taxon>Verrucomicrobiales</taxon>
        <taxon>Verrucomicrobiaceae</taxon>
        <taxon>Roseibacillus</taxon>
    </lineage>
</organism>
<comment type="caution">
    <text evidence="2">The sequence shown here is derived from an EMBL/GenBank/DDBJ whole genome shotgun (WGS) entry which is preliminary data.</text>
</comment>
<feature type="chain" id="PRO_5036697383" description="DUF3450 family protein" evidence="1">
    <location>
        <begin position="25"/>
        <end position="270"/>
    </location>
</feature>
<reference evidence="2" key="2">
    <citation type="submission" date="2020-09" db="EMBL/GenBank/DDBJ databases">
        <authorList>
            <person name="Sun Q."/>
            <person name="Kim S."/>
        </authorList>
    </citation>
    <scope>NUCLEOTIDE SEQUENCE</scope>
    <source>
        <strain evidence="2">KCTC 12988</strain>
    </source>
</reference>
<name>A0A918TUM9_9BACT</name>
<proteinExistence type="predicted"/>
<dbReference type="Pfam" id="PF11932">
    <property type="entry name" value="DUF3450"/>
    <property type="match status" value="1"/>
</dbReference>
<dbReference type="AlphaFoldDB" id="A0A918TUM9"/>
<evidence type="ECO:0008006" key="4">
    <source>
        <dbReference type="Google" id="ProtNLM"/>
    </source>
</evidence>
<evidence type="ECO:0000256" key="1">
    <source>
        <dbReference type="SAM" id="SignalP"/>
    </source>
</evidence>
<reference evidence="2" key="1">
    <citation type="journal article" date="2014" name="Int. J. Syst. Evol. Microbiol.">
        <title>Complete genome sequence of Corynebacterium casei LMG S-19264T (=DSM 44701T), isolated from a smear-ripened cheese.</title>
        <authorList>
            <consortium name="US DOE Joint Genome Institute (JGI-PGF)"/>
            <person name="Walter F."/>
            <person name="Albersmeier A."/>
            <person name="Kalinowski J."/>
            <person name="Ruckert C."/>
        </authorList>
    </citation>
    <scope>NUCLEOTIDE SEQUENCE</scope>
    <source>
        <strain evidence="2">KCTC 12988</strain>
    </source>
</reference>
<accession>A0A918TUM9</accession>
<evidence type="ECO:0000313" key="3">
    <source>
        <dbReference type="Proteomes" id="UP000644507"/>
    </source>
</evidence>
<dbReference type="EMBL" id="BMXI01000017">
    <property type="protein sequence ID" value="GHC64130.1"/>
    <property type="molecule type" value="Genomic_DNA"/>
</dbReference>
<feature type="signal peptide" evidence="1">
    <location>
        <begin position="1"/>
        <end position="24"/>
    </location>
</feature>
<dbReference type="InterPro" id="IPR016866">
    <property type="entry name" value="UCP028069"/>
</dbReference>
<keyword evidence="1" id="KW-0732">Signal</keyword>
<protein>
    <recommendedName>
        <fullName evidence="4">DUF3450 family protein</fullName>
    </recommendedName>
</protein>